<dbReference type="Pfam" id="PF02050">
    <property type="entry name" value="FliJ"/>
    <property type="match status" value="1"/>
</dbReference>
<organism evidence="11 12">
    <name type="scientific">Ferrimonas pelagia</name>
    <dbReference type="NCBI Taxonomy" id="1177826"/>
    <lineage>
        <taxon>Bacteria</taxon>
        <taxon>Pseudomonadati</taxon>
        <taxon>Pseudomonadota</taxon>
        <taxon>Gammaproteobacteria</taxon>
        <taxon>Alteromonadales</taxon>
        <taxon>Ferrimonadaceae</taxon>
        <taxon>Ferrimonas</taxon>
    </lineage>
</organism>
<proteinExistence type="inferred from homology"/>
<keyword evidence="8" id="KW-0653">Protein transport</keyword>
<dbReference type="PANTHER" id="PTHR38786">
    <property type="entry name" value="FLAGELLAR FLIJ PROTEIN"/>
    <property type="match status" value="1"/>
</dbReference>
<evidence type="ECO:0000256" key="8">
    <source>
        <dbReference type="ARBA" id="ARBA00022927"/>
    </source>
</evidence>
<dbReference type="RefSeq" id="WP_345332908.1">
    <property type="nucleotide sequence ID" value="NZ_BAABJZ010000006.1"/>
</dbReference>
<keyword evidence="9" id="KW-0472">Membrane</keyword>
<evidence type="ECO:0000256" key="1">
    <source>
        <dbReference type="ARBA" id="ARBA00004413"/>
    </source>
</evidence>
<dbReference type="Gene3D" id="1.10.287.1700">
    <property type="match status" value="1"/>
</dbReference>
<comment type="similarity">
    <text evidence="2">Belongs to the FliJ family.</text>
</comment>
<evidence type="ECO:0000256" key="3">
    <source>
        <dbReference type="ARBA" id="ARBA00020392"/>
    </source>
</evidence>
<evidence type="ECO:0000256" key="5">
    <source>
        <dbReference type="ARBA" id="ARBA00022475"/>
    </source>
</evidence>
<dbReference type="NCBIfam" id="TIGR02473">
    <property type="entry name" value="flagell_FliJ"/>
    <property type="match status" value="1"/>
</dbReference>
<dbReference type="InterPro" id="IPR053716">
    <property type="entry name" value="Flag_assembly_chemotaxis_eff"/>
</dbReference>
<accession>A0ABP9EBU5</accession>
<dbReference type="InterPro" id="IPR052570">
    <property type="entry name" value="FliJ"/>
</dbReference>
<evidence type="ECO:0000256" key="7">
    <source>
        <dbReference type="ARBA" id="ARBA00022795"/>
    </source>
</evidence>
<protein>
    <recommendedName>
        <fullName evidence="3">Flagellar FliJ protein</fullName>
    </recommendedName>
</protein>
<gene>
    <name evidence="11" type="ORF">GCM10023333_04280</name>
</gene>
<evidence type="ECO:0000313" key="11">
    <source>
        <dbReference type="EMBL" id="GAA4874475.1"/>
    </source>
</evidence>
<reference evidence="12" key="1">
    <citation type="journal article" date="2019" name="Int. J. Syst. Evol. Microbiol.">
        <title>The Global Catalogue of Microorganisms (GCM) 10K type strain sequencing project: providing services to taxonomists for standard genome sequencing and annotation.</title>
        <authorList>
            <consortium name="The Broad Institute Genomics Platform"/>
            <consortium name="The Broad Institute Genome Sequencing Center for Infectious Disease"/>
            <person name="Wu L."/>
            <person name="Ma J."/>
        </authorList>
    </citation>
    <scope>NUCLEOTIDE SEQUENCE [LARGE SCALE GENOMIC DNA]</scope>
    <source>
        <strain evidence="12">JCM 18401</strain>
    </source>
</reference>
<keyword evidence="12" id="KW-1185">Reference proteome</keyword>
<evidence type="ECO:0000256" key="2">
    <source>
        <dbReference type="ARBA" id="ARBA00010004"/>
    </source>
</evidence>
<dbReference type="Proteomes" id="UP001499988">
    <property type="component" value="Unassembled WGS sequence"/>
</dbReference>
<sequence length="146" mass="17054">MSDPKQLAKVLTLVEQELEQTSLHLRSANSAVAALKQQMQQLQDYRLDYVRQAQQKQGAVLQAGEYQQFHHYIAKLDAAITQHIGKIRQAEQAAQQRQQQWQACHQRQQAIALLINKAQQQQRLRADKALQRDLDEFSLQQFIRRR</sequence>
<dbReference type="PANTHER" id="PTHR38786:SF1">
    <property type="entry name" value="FLAGELLAR FLIJ PROTEIN"/>
    <property type="match status" value="1"/>
</dbReference>
<dbReference type="InterPro" id="IPR012823">
    <property type="entry name" value="Flagell_FliJ"/>
</dbReference>
<keyword evidence="6" id="KW-0145">Chemotaxis</keyword>
<keyword evidence="4" id="KW-0813">Transport</keyword>
<evidence type="ECO:0000256" key="6">
    <source>
        <dbReference type="ARBA" id="ARBA00022500"/>
    </source>
</evidence>
<evidence type="ECO:0000256" key="10">
    <source>
        <dbReference type="ARBA" id="ARBA00023225"/>
    </source>
</evidence>
<evidence type="ECO:0000256" key="9">
    <source>
        <dbReference type="ARBA" id="ARBA00023136"/>
    </source>
</evidence>
<evidence type="ECO:0000313" key="12">
    <source>
        <dbReference type="Proteomes" id="UP001499988"/>
    </source>
</evidence>
<keyword evidence="5" id="KW-1003">Cell membrane</keyword>
<dbReference type="EMBL" id="BAABJZ010000006">
    <property type="protein sequence ID" value="GAA4874475.1"/>
    <property type="molecule type" value="Genomic_DNA"/>
</dbReference>
<comment type="subcellular location">
    <subcellularLocation>
        <location evidence="1">Cell membrane</location>
        <topology evidence="1">Peripheral membrane protein</topology>
        <orientation evidence="1">Cytoplasmic side</orientation>
    </subcellularLocation>
</comment>
<evidence type="ECO:0000256" key="4">
    <source>
        <dbReference type="ARBA" id="ARBA00022448"/>
    </source>
</evidence>
<keyword evidence="7" id="KW-1005">Bacterial flagellum biogenesis</keyword>
<comment type="caution">
    <text evidence="11">The sequence shown here is derived from an EMBL/GenBank/DDBJ whole genome shotgun (WGS) entry which is preliminary data.</text>
</comment>
<keyword evidence="10" id="KW-1006">Bacterial flagellum protein export</keyword>
<name>A0ABP9EBU5_9GAMM</name>